<dbReference type="GO" id="GO:0047533">
    <property type="term" value="F:2,5-dioxovalerate dehydrogenase (NADP+) activity"/>
    <property type="evidence" value="ECO:0007669"/>
    <property type="project" value="UniProtKB-EC"/>
</dbReference>
<sequence>MTLTGTMLIGQQAVAGSREAIRAIDPATNLTLEPAWLGGTLAHVEQACALAWAAFDRYRETSLDARAAFLEAIAAQIEALGDELIDRAVSESGLPRARIQGERGRTCGQLRTFARTVRAGEWLDVRVDNALPERQPLPRADLRQRQVALGPVAVFGASNFPLAFSVAGGDTASALAAGCPVVVKAHGAHPGTSELVGQAVARAVKQCELPEGVFSLLYGSGREVGIALVCDERIKAVGFTGSRSGGIALCQAAQARPEPIPVYAEMSSINPVLLFPAALQARGEALAQGFVASLNQGAGQFCTNPGLVIARQGPDLDRFIASAAQHIWQSPAQTMLTPGIYSAYRNGVEDLSANPNADTAAAGLVGDGPNQCQTHLFVTSARNFLDDPRLRGEVFGSASLVVTCADEAEIRDVAEHLEGQLTATLHLDDADLDAARALLPVLERKAGRLLVNAWPTGVEVCDAMVHGGPFPATADARSTSVGTAAIQRFLRPVCYQDFPDSLLPAALQHGNPLHLRRLLDGQREA</sequence>
<dbReference type="FunFam" id="3.40.605.10:FF:000037">
    <property type="entry name" value="NADP-dependent fatty aldehyde dehydrogenase"/>
    <property type="match status" value="1"/>
</dbReference>
<dbReference type="STRING" id="1215104.GCA_000730585_04634"/>
<dbReference type="AlphaFoldDB" id="A0A239IPZ3"/>
<dbReference type="Gene3D" id="3.40.605.10">
    <property type="entry name" value="Aldehyde Dehydrogenase, Chain A, domain 1"/>
    <property type="match status" value="1"/>
</dbReference>
<dbReference type="PANTHER" id="PTHR43353">
    <property type="entry name" value="SUCCINATE-SEMIALDEHYDE DEHYDROGENASE, MITOCHONDRIAL"/>
    <property type="match status" value="1"/>
</dbReference>
<dbReference type="Proteomes" id="UP000198407">
    <property type="component" value="Unassembled WGS sequence"/>
</dbReference>
<dbReference type="PANTHER" id="PTHR43353:SF3">
    <property type="entry name" value="ALDEHYDE DEHYDROGENASE-RELATED"/>
    <property type="match status" value="1"/>
</dbReference>
<name>A0A239IPZ3_9PSED</name>
<comment type="catalytic activity">
    <reaction evidence="4">
        <text>2,5-dioxopentanoate + NADP(+) + H2O = 2-oxoglutarate + NADPH + 2 H(+)</text>
        <dbReference type="Rhea" id="RHEA:11296"/>
        <dbReference type="ChEBI" id="CHEBI:15377"/>
        <dbReference type="ChEBI" id="CHEBI:15378"/>
        <dbReference type="ChEBI" id="CHEBI:16810"/>
        <dbReference type="ChEBI" id="CHEBI:57783"/>
        <dbReference type="ChEBI" id="CHEBI:58136"/>
        <dbReference type="ChEBI" id="CHEBI:58349"/>
        <dbReference type="EC" id="1.2.1.26"/>
    </reaction>
</comment>
<evidence type="ECO:0000313" key="7">
    <source>
        <dbReference type="EMBL" id="SNS95113.1"/>
    </source>
</evidence>
<reference evidence="8" key="1">
    <citation type="submission" date="2017-06" db="EMBL/GenBank/DDBJ databases">
        <authorList>
            <person name="Varghese N."/>
            <person name="Submissions S."/>
        </authorList>
    </citation>
    <scope>NUCLEOTIDE SEQUENCE [LARGE SCALE GENOMIC DNA]</scope>
    <source>
        <strain evidence="8">DSM 22348</strain>
    </source>
</reference>
<dbReference type="OrthoDB" id="9770537at2"/>
<evidence type="ECO:0000256" key="1">
    <source>
        <dbReference type="ARBA" id="ARBA00009986"/>
    </source>
</evidence>
<dbReference type="Pfam" id="PF00171">
    <property type="entry name" value="Aldedh"/>
    <property type="match status" value="1"/>
</dbReference>
<evidence type="ECO:0000256" key="2">
    <source>
        <dbReference type="ARBA" id="ARBA00023002"/>
    </source>
</evidence>
<dbReference type="InterPro" id="IPR044151">
    <property type="entry name" value="ALDH_KGSADH"/>
</dbReference>
<dbReference type="InterPro" id="IPR015590">
    <property type="entry name" value="Aldehyde_DH_dom"/>
</dbReference>
<proteinExistence type="inferred from homology"/>
<dbReference type="EC" id="1.2.1.26" evidence="5"/>
<evidence type="ECO:0000256" key="3">
    <source>
        <dbReference type="ARBA" id="ARBA00050769"/>
    </source>
</evidence>
<dbReference type="InterPro" id="IPR016163">
    <property type="entry name" value="Ald_DH_C"/>
</dbReference>
<comment type="similarity">
    <text evidence="1">Belongs to the aldehyde dehydrogenase family.</text>
</comment>
<dbReference type="EMBL" id="FZOL01000019">
    <property type="protein sequence ID" value="SNS95113.1"/>
    <property type="molecule type" value="Genomic_DNA"/>
</dbReference>
<dbReference type="InterPro" id="IPR016161">
    <property type="entry name" value="Ald_DH/histidinol_DH"/>
</dbReference>
<evidence type="ECO:0000256" key="4">
    <source>
        <dbReference type="ARBA" id="ARBA00051918"/>
    </source>
</evidence>
<dbReference type="SUPFAM" id="SSF53720">
    <property type="entry name" value="ALDH-like"/>
    <property type="match status" value="1"/>
</dbReference>
<keyword evidence="2" id="KW-0560">Oxidoreductase</keyword>
<dbReference type="InterPro" id="IPR016162">
    <property type="entry name" value="Ald_DH_N"/>
</dbReference>
<comment type="catalytic activity">
    <reaction evidence="3">
        <text>2,5-dioxopentanoate + NAD(+) + H2O = 2-oxoglutarate + NADH + 2 H(+)</text>
        <dbReference type="Rhea" id="RHEA:47152"/>
        <dbReference type="ChEBI" id="CHEBI:15377"/>
        <dbReference type="ChEBI" id="CHEBI:15378"/>
        <dbReference type="ChEBI" id="CHEBI:16810"/>
        <dbReference type="ChEBI" id="CHEBI:57540"/>
        <dbReference type="ChEBI" id="CHEBI:57945"/>
        <dbReference type="ChEBI" id="CHEBI:58136"/>
    </reaction>
</comment>
<evidence type="ECO:0000259" key="6">
    <source>
        <dbReference type="Pfam" id="PF00171"/>
    </source>
</evidence>
<dbReference type="Gene3D" id="3.40.309.10">
    <property type="entry name" value="Aldehyde Dehydrogenase, Chain A, domain 2"/>
    <property type="match status" value="1"/>
</dbReference>
<evidence type="ECO:0000256" key="5">
    <source>
        <dbReference type="ARBA" id="ARBA00067023"/>
    </source>
</evidence>
<gene>
    <name evidence="7" type="ORF">SAMN05444352_11985</name>
</gene>
<dbReference type="CDD" id="cd07129">
    <property type="entry name" value="ALDH_KGSADH"/>
    <property type="match status" value="1"/>
</dbReference>
<dbReference type="RefSeq" id="WP_042122021.1">
    <property type="nucleotide sequence ID" value="NZ_FZOL01000019.1"/>
</dbReference>
<dbReference type="InterPro" id="IPR050740">
    <property type="entry name" value="Aldehyde_DH_Superfamily"/>
</dbReference>
<organism evidence="7 8">
    <name type="scientific">Pseudomonas japonica</name>
    <dbReference type="NCBI Taxonomy" id="256466"/>
    <lineage>
        <taxon>Bacteria</taxon>
        <taxon>Pseudomonadati</taxon>
        <taxon>Pseudomonadota</taxon>
        <taxon>Gammaproteobacteria</taxon>
        <taxon>Pseudomonadales</taxon>
        <taxon>Pseudomonadaceae</taxon>
        <taxon>Pseudomonas</taxon>
    </lineage>
</organism>
<protein>
    <recommendedName>
        <fullName evidence="5">2,5-dioxovalerate dehydrogenase</fullName>
        <ecNumber evidence="5">1.2.1.26</ecNumber>
    </recommendedName>
</protein>
<keyword evidence="8" id="KW-1185">Reference proteome</keyword>
<feature type="domain" description="Aldehyde dehydrogenase" evidence="6">
    <location>
        <begin position="17"/>
        <end position="460"/>
    </location>
</feature>
<evidence type="ECO:0000313" key="8">
    <source>
        <dbReference type="Proteomes" id="UP000198407"/>
    </source>
</evidence>
<accession>A0A239IPZ3</accession>